<keyword evidence="2 3" id="KW-0040">ANK repeat</keyword>
<reference evidence="6" key="1">
    <citation type="journal article" date="2015" name="PLoS Genet.">
        <title>The dynamic genome and transcriptome of the human fungal pathogen Blastomyces and close relative Emmonsia.</title>
        <authorList>
            <person name="Munoz J.F."/>
            <person name="Gauthier G.M."/>
            <person name="Desjardins C.A."/>
            <person name="Gallo J.E."/>
            <person name="Holder J."/>
            <person name="Sullivan T.D."/>
            <person name="Marty A.J."/>
            <person name="Carmen J.C."/>
            <person name="Chen Z."/>
            <person name="Ding L."/>
            <person name="Gujja S."/>
            <person name="Magrini V."/>
            <person name="Misas E."/>
            <person name="Mitreva M."/>
            <person name="Priest M."/>
            <person name="Saif S."/>
            <person name="Whiston E.A."/>
            <person name="Young S."/>
            <person name="Zeng Q."/>
            <person name="Goldman W.E."/>
            <person name="Mardis E.R."/>
            <person name="Taylor J.W."/>
            <person name="McEwen J.G."/>
            <person name="Clay O.K."/>
            <person name="Klein B.S."/>
            <person name="Cuomo C.A."/>
        </authorList>
    </citation>
    <scope>NUCLEOTIDE SEQUENCE [LARGE SCALE GENOMIC DNA]</scope>
    <source>
        <strain evidence="6">UAMH 139</strain>
    </source>
</reference>
<feature type="compositionally biased region" description="Polar residues" evidence="4">
    <location>
        <begin position="320"/>
        <end position="333"/>
    </location>
</feature>
<dbReference type="Pfam" id="PF00023">
    <property type="entry name" value="Ank"/>
    <property type="match status" value="1"/>
</dbReference>
<dbReference type="SUPFAM" id="SSF48403">
    <property type="entry name" value="Ankyrin repeat"/>
    <property type="match status" value="1"/>
</dbReference>
<feature type="repeat" description="ANK" evidence="3">
    <location>
        <begin position="233"/>
        <end position="265"/>
    </location>
</feature>
<accession>A0A0H1BVK2</accession>
<dbReference type="GO" id="GO:0005737">
    <property type="term" value="C:cytoplasm"/>
    <property type="evidence" value="ECO:0007669"/>
    <property type="project" value="TreeGrafter"/>
</dbReference>
<gene>
    <name evidence="5" type="ORF">EMPG_11957</name>
</gene>
<evidence type="ECO:0000313" key="5">
    <source>
        <dbReference type="EMBL" id="KLJ13091.1"/>
    </source>
</evidence>
<proteinExistence type="predicted"/>
<feature type="compositionally biased region" description="Polar residues" evidence="4">
    <location>
        <begin position="183"/>
        <end position="195"/>
    </location>
</feature>
<keyword evidence="1" id="KW-0677">Repeat</keyword>
<dbReference type="Pfam" id="PF12796">
    <property type="entry name" value="Ank_2"/>
    <property type="match status" value="1"/>
</dbReference>
<keyword evidence="6" id="KW-1185">Reference proteome</keyword>
<dbReference type="PROSITE" id="PS50088">
    <property type="entry name" value="ANK_REPEAT"/>
    <property type="match status" value="2"/>
</dbReference>
<dbReference type="PROSITE" id="PS50297">
    <property type="entry name" value="ANK_REP_REGION"/>
    <property type="match status" value="2"/>
</dbReference>
<dbReference type="InterPro" id="IPR036770">
    <property type="entry name" value="Ankyrin_rpt-contain_sf"/>
</dbReference>
<dbReference type="PANTHER" id="PTHR24198">
    <property type="entry name" value="ANKYRIN REPEAT AND PROTEIN KINASE DOMAIN-CONTAINING PROTEIN"/>
    <property type="match status" value="1"/>
</dbReference>
<dbReference type="EMBL" id="LDEV01000525">
    <property type="protein sequence ID" value="KLJ13091.1"/>
    <property type="molecule type" value="Genomic_DNA"/>
</dbReference>
<dbReference type="SMART" id="SM00248">
    <property type="entry name" value="ANK"/>
    <property type="match status" value="4"/>
</dbReference>
<feature type="compositionally biased region" description="Polar residues" evidence="4">
    <location>
        <begin position="205"/>
        <end position="214"/>
    </location>
</feature>
<evidence type="ECO:0000256" key="3">
    <source>
        <dbReference type="PROSITE-ProRule" id="PRU00023"/>
    </source>
</evidence>
<dbReference type="InterPro" id="IPR002110">
    <property type="entry name" value="Ankyrin_rpt"/>
</dbReference>
<evidence type="ECO:0000313" key="6">
    <source>
        <dbReference type="Proteomes" id="UP000053573"/>
    </source>
</evidence>
<dbReference type="Proteomes" id="UP000053573">
    <property type="component" value="Unassembled WGS sequence"/>
</dbReference>
<dbReference type="OrthoDB" id="20872at2759"/>
<dbReference type="STRING" id="2060906.A0A0H1BVK2"/>
<name>A0A0H1BVK2_9EURO</name>
<feature type="region of interest" description="Disordered" evidence="4">
    <location>
        <begin position="183"/>
        <end position="214"/>
    </location>
</feature>
<sequence>MLKLEISDQSESDGVNMSRAPYLRITNHGKSATYLGRPFSCLYPWRCTVAAMVDLPVHVRLRSAILRKDVLLVKRIIKNNPRFLENPNFEDKSNTSLHLAAILGNLEVIKLLVSFGHDSCAPKILETGFDAAPGISLNTDGATALHLAAAHSHATCVQYLCTQFPQTIDRPDHKGITPLMLAAQSSNPSHPTRSTCLIPPKQRPRSSSNAAEDTSTIATLLRQDASVTLADNVGNTALHYASAWGNLKAFRLLVSAGAPPLALNHAMCTPADYALSVQAGVYFRSLVSEFERLKAESPQLPQQQQKMKLSLQVNDGDLNRSPTGVSTPQRNPSPISPTEMRLGNKAGLSASRPGMTTPSLGSVRLVTQEDSNDMFPLDPPLTARKVSVPMTSSPIAATGTYAEFRRGSS</sequence>
<dbReference type="PANTHER" id="PTHR24198:SF165">
    <property type="entry name" value="ANKYRIN REPEAT-CONTAINING PROTEIN-RELATED"/>
    <property type="match status" value="1"/>
</dbReference>
<feature type="region of interest" description="Disordered" evidence="4">
    <location>
        <begin position="314"/>
        <end position="359"/>
    </location>
</feature>
<evidence type="ECO:0000256" key="4">
    <source>
        <dbReference type="SAM" id="MobiDB-lite"/>
    </source>
</evidence>
<protein>
    <submittedName>
        <fullName evidence="5">Uncharacterized protein</fullName>
    </submittedName>
</protein>
<comment type="caution">
    <text evidence="5">The sequence shown here is derived from an EMBL/GenBank/DDBJ whole genome shotgun (WGS) entry which is preliminary data.</text>
</comment>
<dbReference type="Gene3D" id="1.25.40.20">
    <property type="entry name" value="Ankyrin repeat-containing domain"/>
    <property type="match status" value="1"/>
</dbReference>
<evidence type="ECO:0000256" key="2">
    <source>
        <dbReference type="ARBA" id="ARBA00023043"/>
    </source>
</evidence>
<dbReference type="AlphaFoldDB" id="A0A0H1BVK2"/>
<organism evidence="5 6">
    <name type="scientific">Blastomyces silverae</name>
    <dbReference type="NCBI Taxonomy" id="2060906"/>
    <lineage>
        <taxon>Eukaryota</taxon>
        <taxon>Fungi</taxon>
        <taxon>Dikarya</taxon>
        <taxon>Ascomycota</taxon>
        <taxon>Pezizomycotina</taxon>
        <taxon>Eurotiomycetes</taxon>
        <taxon>Eurotiomycetidae</taxon>
        <taxon>Onygenales</taxon>
        <taxon>Ajellomycetaceae</taxon>
        <taxon>Blastomyces</taxon>
    </lineage>
</organism>
<evidence type="ECO:0000256" key="1">
    <source>
        <dbReference type="ARBA" id="ARBA00022737"/>
    </source>
</evidence>
<feature type="repeat" description="ANK" evidence="3">
    <location>
        <begin position="92"/>
        <end position="118"/>
    </location>
</feature>